<evidence type="ECO:0000313" key="15">
    <source>
        <dbReference type="EMBL" id="OWM76130.1"/>
    </source>
</evidence>
<dbReference type="AlphaFoldDB" id="A0A218WUV3"/>
<accession>A0A218WUV3</accession>
<keyword evidence="4" id="KW-0328">Glycosyltransferase</keyword>
<dbReference type="EMBL" id="MTKT01003224">
    <property type="protein sequence ID" value="OWM76130.1"/>
    <property type="molecule type" value="Genomic_DNA"/>
</dbReference>
<dbReference type="Pfam" id="PF10250">
    <property type="entry name" value="O-FucT"/>
    <property type="match status" value="1"/>
</dbReference>
<evidence type="ECO:0000256" key="9">
    <source>
        <dbReference type="ARBA" id="ARBA00023180"/>
    </source>
</evidence>
<evidence type="ECO:0000256" key="14">
    <source>
        <dbReference type="SAM" id="Phobius"/>
    </source>
</evidence>
<reference evidence="16" key="1">
    <citation type="journal article" date="2017" name="Plant J.">
        <title>The pomegranate (Punica granatum L.) genome and the genomics of punicalagin biosynthesis.</title>
        <authorList>
            <person name="Qin G."/>
            <person name="Xu C."/>
            <person name="Ming R."/>
            <person name="Tang H."/>
            <person name="Guyot R."/>
            <person name="Kramer E.M."/>
            <person name="Hu Y."/>
            <person name="Yi X."/>
            <person name="Qi Y."/>
            <person name="Xu X."/>
            <person name="Gao Z."/>
            <person name="Pan H."/>
            <person name="Jian J."/>
            <person name="Tian Y."/>
            <person name="Yue Z."/>
            <person name="Xu Y."/>
        </authorList>
    </citation>
    <scope>NUCLEOTIDE SEQUENCE [LARGE SCALE GENOMIC DNA]</scope>
    <source>
        <strain evidence="16">cv. Dabenzi</strain>
    </source>
</reference>
<evidence type="ECO:0000256" key="10">
    <source>
        <dbReference type="ARBA" id="ARBA00023253"/>
    </source>
</evidence>
<keyword evidence="8 14" id="KW-0472">Membrane</keyword>
<dbReference type="GO" id="GO:0016020">
    <property type="term" value="C:membrane"/>
    <property type="evidence" value="ECO:0007669"/>
    <property type="project" value="UniProtKB-SubCell"/>
</dbReference>
<evidence type="ECO:0000256" key="1">
    <source>
        <dbReference type="ARBA" id="ARBA00004606"/>
    </source>
</evidence>
<dbReference type="GO" id="GO:0006004">
    <property type="term" value="P:fucose metabolic process"/>
    <property type="evidence" value="ECO:0007669"/>
    <property type="project" value="UniProtKB-KW"/>
</dbReference>
<evidence type="ECO:0000256" key="6">
    <source>
        <dbReference type="ARBA" id="ARBA00022692"/>
    </source>
</evidence>
<proteinExistence type="inferred from homology"/>
<evidence type="ECO:0000256" key="3">
    <source>
        <dbReference type="ARBA" id="ARBA00007737"/>
    </source>
</evidence>
<sequence>MAELRHSSSLGSRASSSPMKRDDELSPLVSESRPDDDDDDDRHSARDRDRAFWHQFHSLCPPHFGDDHRVSPYNSRISMLLLLALALAGLISVFSIVSRLNAPYLCKKDGITLHCPHVKESPSLWENPYSATTSWKPCAERRPGGISVVAKQSANLAFGFADIPRENETNGYIFIHAEGGLNQQRIAICNAVAVAKILNATLILPVLKQDQIWKDQTKFEDIFDVDHFIDYLKDDVRIVRDIPEWFTDKSELFTSIRRTVKNIPKYASAQFYIDNVLPRIKEKKIMSIKPFVDRLGYDNVPAEINRLRCRVNYHALKFLPHIEQMADLLASRMRNRTGSTNPYMALHLRFEKGMVGLSFCDFVGTREEKVKMAEYRKKEWPRRYKNGSHLWQLALQKRKEGRCPLEPGEVAVILRAMGYPKETQIYVASGQVYGGQNRMAPLRNMFPSLVTKEELATQAELDGFRKHVTSLAALDFLVCLKSDVFVMTHGGNFAKLIIGARRYMGHRLKSIKPDKGLMSKSFGDPYMGWAPFVEDVVVTHQTRTGLPEETFPNYDIWENPLTPCMCRA</sequence>
<dbReference type="InterPro" id="IPR052272">
    <property type="entry name" value="GT106_glycosyltransferase"/>
</dbReference>
<keyword evidence="5" id="KW-0808">Transferase</keyword>
<evidence type="ECO:0000256" key="2">
    <source>
        <dbReference type="ARBA" id="ARBA00004881"/>
    </source>
</evidence>
<evidence type="ECO:0000256" key="8">
    <source>
        <dbReference type="ARBA" id="ARBA00023136"/>
    </source>
</evidence>
<gene>
    <name evidence="15" type="ORF">CDL15_Pgr009776</name>
</gene>
<dbReference type="InterPro" id="IPR019378">
    <property type="entry name" value="GDP-Fuc_O-FucTrfase"/>
</dbReference>
<dbReference type="InterPro" id="IPR024709">
    <property type="entry name" value="FucosylTrfase_pln"/>
</dbReference>
<evidence type="ECO:0000256" key="7">
    <source>
        <dbReference type="ARBA" id="ARBA00022989"/>
    </source>
</evidence>
<keyword evidence="6 14" id="KW-0812">Transmembrane</keyword>
<dbReference type="PANTHER" id="PTHR31933:SF1">
    <property type="entry name" value="PROTEIN PECTIC ARABINOGALACTAN SYNTHESIS-RELATED"/>
    <property type="match status" value="1"/>
</dbReference>
<comment type="similarity">
    <text evidence="3">Belongs to the glycosyltransferase GT106 family.</text>
</comment>
<feature type="compositionally biased region" description="Low complexity" evidence="13">
    <location>
        <begin position="7"/>
        <end position="17"/>
    </location>
</feature>
<evidence type="ECO:0000256" key="13">
    <source>
        <dbReference type="SAM" id="MobiDB-lite"/>
    </source>
</evidence>
<keyword evidence="7 14" id="KW-1133">Transmembrane helix</keyword>
<evidence type="ECO:0000313" key="16">
    <source>
        <dbReference type="Proteomes" id="UP000197138"/>
    </source>
</evidence>
<keyword evidence="10" id="KW-0294">Fucose metabolism</keyword>
<protein>
    <recommendedName>
        <fullName evidence="12">O-fucosyltransferase family protein</fullName>
    </recommendedName>
</protein>
<dbReference type="GO" id="GO:0016757">
    <property type="term" value="F:glycosyltransferase activity"/>
    <property type="evidence" value="ECO:0007669"/>
    <property type="project" value="UniProtKB-KW"/>
</dbReference>
<evidence type="ECO:0000256" key="11">
    <source>
        <dbReference type="ARBA" id="ARBA00023277"/>
    </source>
</evidence>
<feature type="region of interest" description="Disordered" evidence="13">
    <location>
        <begin position="1"/>
        <end position="44"/>
    </location>
</feature>
<dbReference type="Gene3D" id="3.40.50.11350">
    <property type="match status" value="1"/>
</dbReference>
<comment type="pathway">
    <text evidence="2">Glycan metabolism.</text>
</comment>
<comment type="subcellular location">
    <subcellularLocation>
        <location evidence="1">Membrane</location>
        <topology evidence="1">Single-pass type II membrane protein</topology>
    </subcellularLocation>
</comment>
<feature type="transmembrane region" description="Helical" evidence="14">
    <location>
        <begin position="77"/>
        <end position="97"/>
    </location>
</feature>
<dbReference type="Proteomes" id="UP000197138">
    <property type="component" value="Unassembled WGS sequence"/>
</dbReference>
<evidence type="ECO:0000256" key="12">
    <source>
        <dbReference type="ARBA" id="ARBA00030350"/>
    </source>
</evidence>
<organism evidence="15 16">
    <name type="scientific">Punica granatum</name>
    <name type="common">Pomegranate</name>
    <dbReference type="NCBI Taxonomy" id="22663"/>
    <lineage>
        <taxon>Eukaryota</taxon>
        <taxon>Viridiplantae</taxon>
        <taxon>Streptophyta</taxon>
        <taxon>Embryophyta</taxon>
        <taxon>Tracheophyta</taxon>
        <taxon>Spermatophyta</taxon>
        <taxon>Magnoliopsida</taxon>
        <taxon>eudicotyledons</taxon>
        <taxon>Gunneridae</taxon>
        <taxon>Pentapetalae</taxon>
        <taxon>rosids</taxon>
        <taxon>malvids</taxon>
        <taxon>Myrtales</taxon>
        <taxon>Lythraceae</taxon>
        <taxon>Punica</taxon>
    </lineage>
</organism>
<dbReference type="PANTHER" id="PTHR31933">
    <property type="entry name" value="O-FUCOSYLTRANSFERASE 2-RELATED"/>
    <property type="match status" value="1"/>
</dbReference>
<evidence type="ECO:0000256" key="5">
    <source>
        <dbReference type="ARBA" id="ARBA00022679"/>
    </source>
</evidence>
<keyword evidence="11" id="KW-0119">Carbohydrate metabolism</keyword>
<keyword evidence="9" id="KW-0325">Glycoprotein</keyword>
<dbReference type="CDD" id="cd11299">
    <property type="entry name" value="O-FucT_plant"/>
    <property type="match status" value="1"/>
</dbReference>
<comment type="caution">
    <text evidence="15">The sequence shown here is derived from an EMBL/GenBank/DDBJ whole genome shotgun (WGS) entry which is preliminary data.</text>
</comment>
<name>A0A218WUV3_PUNGR</name>
<dbReference type="PIRSF" id="PIRSF009360">
    <property type="entry name" value="UCP009360"/>
    <property type="match status" value="1"/>
</dbReference>
<evidence type="ECO:0000256" key="4">
    <source>
        <dbReference type="ARBA" id="ARBA00022676"/>
    </source>
</evidence>